<dbReference type="InterPro" id="IPR023471">
    <property type="entry name" value="CtaG/Cox11_dom_sf"/>
</dbReference>
<evidence type="ECO:0000256" key="1">
    <source>
        <dbReference type="ARBA" id="ARBA00004007"/>
    </source>
</evidence>
<evidence type="ECO:0000256" key="10">
    <source>
        <dbReference type="SAM" id="Phobius"/>
    </source>
</evidence>
<reference evidence="11 12" key="1">
    <citation type="submission" date="2019-09" db="EMBL/GenBank/DDBJ databases">
        <title>Arenimonas chukotkensis sp. nov., a bacterium isolated from Chukotka hot spring, Arctic region, Russia.</title>
        <authorList>
            <person name="Zayulina K.S."/>
            <person name="Prokofeva M.I."/>
            <person name="Elcheninov A.G."/>
            <person name="Novikov A."/>
            <person name="Kochetkova T.V."/>
            <person name="Kublanov I.V."/>
        </authorList>
    </citation>
    <scope>NUCLEOTIDE SEQUENCE [LARGE SCALE GENOMIC DNA]</scope>
    <source>
        <strain evidence="11 12">3729k</strain>
    </source>
</reference>
<sequence>MNAPVSPRRTFRTIALVAAGSFVFAFSLVPLYRIACEKVFGIKLEQGPAGESRVAGLEVDESRTVIVEFDGTVNSKLPWEFRPQVLRMEVHPGKLYEANYIARNVSDRAIVGNAAPSVAPSTASTYFNKTECFCFTEQLLQAGEERLMPVRFIIDPALPDNVSTVTLSYTFFSNDAATARVAAGNHPAAAARTAP</sequence>
<dbReference type="GO" id="GO:0005507">
    <property type="term" value="F:copper ion binding"/>
    <property type="evidence" value="ECO:0007669"/>
    <property type="project" value="InterPro"/>
</dbReference>
<evidence type="ECO:0000256" key="5">
    <source>
        <dbReference type="ARBA" id="ARBA00022692"/>
    </source>
</evidence>
<evidence type="ECO:0000313" key="11">
    <source>
        <dbReference type="EMBL" id="KAA2283981.1"/>
    </source>
</evidence>
<name>A0A5B2Z9T9_9GAMM</name>
<dbReference type="PANTHER" id="PTHR21320">
    <property type="entry name" value="CYTOCHROME C OXIDASE ASSEMBLY PROTEIN COX11-RELATED"/>
    <property type="match status" value="1"/>
</dbReference>
<dbReference type="RefSeq" id="WP_149861338.1">
    <property type="nucleotide sequence ID" value="NZ_VUOD01000012.1"/>
</dbReference>
<dbReference type="Proteomes" id="UP000322165">
    <property type="component" value="Unassembled WGS sequence"/>
</dbReference>
<reference evidence="11 12" key="2">
    <citation type="submission" date="2019-09" db="EMBL/GenBank/DDBJ databases">
        <authorList>
            <person name="Mazur A."/>
        </authorList>
    </citation>
    <scope>NUCLEOTIDE SEQUENCE [LARGE SCALE GENOMIC DNA]</scope>
    <source>
        <strain evidence="11 12">3729k</strain>
    </source>
</reference>
<dbReference type="NCBIfam" id="NF003465">
    <property type="entry name" value="PRK05089.1"/>
    <property type="match status" value="1"/>
</dbReference>
<evidence type="ECO:0000256" key="3">
    <source>
        <dbReference type="ARBA" id="ARBA00009620"/>
    </source>
</evidence>
<dbReference type="Pfam" id="PF04442">
    <property type="entry name" value="CtaG_Cox11"/>
    <property type="match status" value="1"/>
</dbReference>
<dbReference type="SUPFAM" id="SSF110111">
    <property type="entry name" value="Ctag/Cox11"/>
    <property type="match status" value="1"/>
</dbReference>
<comment type="caution">
    <text evidence="11">The sequence shown here is derived from an EMBL/GenBank/DDBJ whole genome shotgun (WGS) entry which is preliminary data.</text>
</comment>
<evidence type="ECO:0000256" key="7">
    <source>
        <dbReference type="ARBA" id="ARBA00022989"/>
    </source>
</evidence>
<dbReference type="PANTHER" id="PTHR21320:SF3">
    <property type="entry name" value="CYTOCHROME C OXIDASE ASSEMBLY PROTEIN COX11, MITOCHONDRIAL-RELATED"/>
    <property type="match status" value="1"/>
</dbReference>
<keyword evidence="12" id="KW-1185">Reference proteome</keyword>
<comment type="subcellular location">
    <subcellularLocation>
        <location evidence="2">Cell inner membrane</location>
        <topology evidence="2">Single-pass type II membrane protein</topology>
        <orientation evidence="2">Periplasmic side</orientation>
    </subcellularLocation>
</comment>
<dbReference type="InterPro" id="IPR007533">
    <property type="entry name" value="Cyt_c_oxidase_assmbl_CtaG"/>
</dbReference>
<accession>A0A5B2Z9T9</accession>
<evidence type="ECO:0000256" key="2">
    <source>
        <dbReference type="ARBA" id="ARBA00004382"/>
    </source>
</evidence>
<feature type="transmembrane region" description="Helical" evidence="10">
    <location>
        <begin position="12"/>
        <end position="32"/>
    </location>
</feature>
<gene>
    <name evidence="11" type="ORF">F0415_11345</name>
</gene>
<keyword evidence="6" id="KW-0735">Signal-anchor</keyword>
<keyword evidence="9 10" id="KW-0472">Membrane</keyword>
<evidence type="ECO:0000256" key="6">
    <source>
        <dbReference type="ARBA" id="ARBA00022968"/>
    </source>
</evidence>
<dbReference type="EMBL" id="VUOD01000012">
    <property type="protein sequence ID" value="KAA2283981.1"/>
    <property type="molecule type" value="Genomic_DNA"/>
</dbReference>
<dbReference type="PIRSF" id="PIRSF005413">
    <property type="entry name" value="COX11"/>
    <property type="match status" value="1"/>
</dbReference>
<comment type="similarity">
    <text evidence="3">Belongs to the COX11/CtaG family.</text>
</comment>
<protein>
    <recommendedName>
        <fullName evidence="4">Cytochrome c oxidase assembly protein CtaG</fullName>
    </recommendedName>
</protein>
<proteinExistence type="inferred from homology"/>
<dbReference type="Gene3D" id="2.60.370.10">
    <property type="entry name" value="Ctag/Cox11"/>
    <property type="match status" value="1"/>
</dbReference>
<comment type="function">
    <text evidence="1">Exerts its effect at some terminal stage of cytochrome c oxidase synthesis, probably by being involved in the insertion of the copper B into subunit I.</text>
</comment>
<keyword evidence="5 10" id="KW-0812">Transmembrane</keyword>
<organism evidence="11 12">
    <name type="scientific">Arenimonas fontis</name>
    <dbReference type="NCBI Taxonomy" id="2608255"/>
    <lineage>
        <taxon>Bacteria</taxon>
        <taxon>Pseudomonadati</taxon>
        <taxon>Pseudomonadota</taxon>
        <taxon>Gammaproteobacteria</taxon>
        <taxon>Lysobacterales</taxon>
        <taxon>Lysobacteraceae</taxon>
        <taxon>Arenimonas</taxon>
    </lineage>
</organism>
<dbReference type="AlphaFoldDB" id="A0A5B2Z9T9"/>
<dbReference type="GO" id="GO:0005886">
    <property type="term" value="C:plasma membrane"/>
    <property type="evidence" value="ECO:0007669"/>
    <property type="project" value="UniProtKB-SubCell"/>
</dbReference>
<evidence type="ECO:0000256" key="8">
    <source>
        <dbReference type="ARBA" id="ARBA00023008"/>
    </source>
</evidence>
<keyword evidence="7 10" id="KW-1133">Transmembrane helix</keyword>
<evidence type="ECO:0000256" key="4">
    <source>
        <dbReference type="ARBA" id="ARBA00015384"/>
    </source>
</evidence>
<evidence type="ECO:0000313" key="12">
    <source>
        <dbReference type="Proteomes" id="UP000322165"/>
    </source>
</evidence>
<keyword evidence="8" id="KW-0186">Copper</keyword>
<evidence type="ECO:0000256" key="9">
    <source>
        <dbReference type="ARBA" id="ARBA00023136"/>
    </source>
</evidence>